<evidence type="ECO:0000256" key="2">
    <source>
        <dbReference type="ARBA" id="ARBA00022679"/>
    </source>
</evidence>
<evidence type="ECO:0000313" key="4">
    <source>
        <dbReference type="Proteomes" id="UP001301728"/>
    </source>
</evidence>
<evidence type="ECO:0000313" key="3">
    <source>
        <dbReference type="EMBL" id="MEA5519655.1"/>
    </source>
</evidence>
<dbReference type="CDD" id="cd06533">
    <property type="entry name" value="Glyco_transf_WecG_TagA"/>
    <property type="match status" value="1"/>
</dbReference>
<organism evidence="3 4">
    <name type="scientific">Limnoraphis robusta CCNP1315</name>
    <dbReference type="NCBI Taxonomy" id="3110306"/>
    <lineage>
        <taxon>Bacteria</taxon>
        <taxon>Bacillati</taxon>
        <taxon>Cyanobacteriota</taxon>
        <taxon>Cyanophyceae</taxon>
        <taxon>Oscillatoriophycideae</taxon>
        <taxon>Oscillatoriales</taxon>
        <taxon>Sirenicapillariaceae</taxon>
        <taxon>Limnoraphis</taxon>
    </lineage>
</organism>
<dbReference type="PANTHER" id="PTHR34136:SF1">
    <property type="entry name" value="UDP-N-ACETYL-D-MANNOSAMINURONIC ACID TRANSFERASE"/>
    <property type="match status" value="1"/>
</dbReference>
<evidence type="ECO:0000256" key="1">
    <source>
        <dbReference type="ARBA" id="ARBA00022676"/>
    </source>
</evidence>
<keyword evidence="4" id="KW-1185">Reference proteome</keyword>
<gene>
    <name evidence="3" type="ORF">VB854_11950</name>
</gene>
<keyword evidence="1" id="KW-0328">Glycosyltransferase</keyword>
<dbReference type="EMBL" id="JAYGHT010000061">
    <property type="protein sequence ID" value="MEA5519655.1"/>
    <property type="molecule type" value="Genomic_DNA"/>
</dbReference>
<proteinExistence type="predicted"/>
<feature type="non-terminal residue" evidence="3">
    <location>
        <position position="1"/>
    </location>
</feature>
<comment type="caution">
    <text evidence="3">The sequence shown here is derived from an EMBL/GenBank/DDBJ whole genome shotgun (WGS) entry which is preliminary data.</text>
</comment>
<accession>A0ABU5TXY7</accession>
<sequence>VDRIFRESRGLGSLRVGLYGSEPRIAEAATASIRSRYPWVEFVAAVHPPFGELTAEAEQAHIDELAAGSPQICLVMLGCPRQEDVIGRFHDQIPSAVWIGVGGTLDFYAGKRQRAPEWAQRAGLEWAVRLIQEPRRLWRRYILRDIPELIALVGQTAMRRGTRARQLPSD</sequence>
<dbReference type="InterPro" id="IPR004629">
    <property type="entry name" value="WecG_TagA_CpsF"/>
</dbReference>
<dbReference type="NCBIfam" id="TIGR00696">
    <property type="entry name" value="wecG_tagA_cpsF"/>
    <property type="match status" value="1"/>
</dbReference>
<dbReference type="Proteomes" id="UP001301728">
    <property type="component" value="Unassembled WGS sequence"/>
</dbReference>
<dbReference type="Pfam" id="PF03808">
    <property type="entry name" value="Glyco_tran_WecG"/>
    <property type="match status" value="1"/>
</dbReference>
<keyword evidence="2" id="KW-0808">Transferase</keyword>
<dbReference type="PANTHER" id="PTHR34136">
    <property type="match status" value="1"/>
</dbReference>
<name>A0ABU5TXY7_9CYAN</name>
<protein>
    <submittedName>
        <fullName evidence="3">WecB/TagA/CpsF family glycosyltransferase</fullName>
    </submittedName>
</protein>
<reference evidence="3 4" key="1">
    <citation type="submission" date="2023-12" db="EMBL/GenBank/DDBJ databases">
        <title>Baltic Sea Cyanobacteria.</title>
        <authorList>
            <person name="Delbaje E."/>
            <person name="Fewer D.P."/>
            <person name="Shishido T.K."/>
        </authorList>
    </citation>
    <scope>NUCLEOTIDE SEQUENCE [LARGE SCALE GENOMIC DNA]</scope>
    <source>
        <strain evidence="3 4">CCNP 1315</strain>
    </source>
</reference>
<dbReference type="RefSeq" id="WP_323306853.1">
    <property type="nucleotide sequence ID" value="NZ_JAYGHT010000061.1"/>
</dbReference>